<dbReference type="RefSeq" id="WP_171218499.1">
    <property type="nucleotide sequence ID" value="NZ_JABEPP010000003.1"/>
</dbReference>
<evidence type="ECO:0000313" key="3">
    <source>
        <dbReference type="Proteomes" id="UP000564885"/>
    </source>
</evidence>
<evidence type="ECO:0000256" key="1">
    <source>
        <dbReference type="SAM" id="SignalP"/>
    </source>
</evidence>
<keyword evidence="1" id="KW-0732">Signal</keyword>
<dbReference type="Proteomes" id="UP000564885">
    <property type="component" value="Unassembled WGS sequence"/>
</dbReference>
<evidence type="ECO:0008006" key="4">
    <source>
        <dbReference type="Google" id="ProtNLM"/>
    </source>
</evidence>
<accession>A0A849I5M0</accession>
<reference evidence="2 3" key="1">
    <citation type="submission" date="2020-04" db="EMBL/GenBank/DDBJ databases">
        <title>Enterovirga sp. isolate from soil.</title>
        <authorList>
            <person name="Chea S."/>
            <person name="Kim D.-U."/>
        </authorList>
    </citation>
    <scope>NUCLEOTIDE SEQUENCE [LARGE SCALE GENOMIC DNA]</scope>
    <source>
        <strain evidence="2 3">DB1703</strain>
    </source>
</reference>
<feature type="chain" id="PRO_5032503888" description="Lipoprotein" evidence="1">
    <location>
        <begin position="23"/>
        <end position="202"/>
    </location>
</feature>
<comment type="caution">
    <text evidence="2">The sequence shown here is derived from an EMBL/GenBank/DDBJ whole genome shotgun (WGS) entry which is preliminary data.</text>
</comment>
<evidence type="ECO:0000313" key="2">
    <source>
        <dbReference type="EMBL" id="NNM72994.1"/>
    </source>
</evidence>
<protein>
    <recommendedName>
        <fullName evidence="4">Lipoprotein</fullName>
    </recommendedName>
</protein>
<dbReference type="EMBL" id="JABEPP010000003">
    <property type="protein sequence ID" value="NNM72994.1"/>
    <property type="molecule type" value="Genomic_DNA"/>
</dbReference>
<keyword evidence="3" id="KW-1185">Reference proteome</keyword>
<dbReference type="AlphaFoldDB" id="A0A849I5M0"/>
<gene>
    <name evidence="2" type="ORF">HJG44_11450</name>
</gene>
<organism evidence="2 3">
    <name type="scientific">Enterovirga aerilata</name>
    <dbReference type="NCBI Taxonomy" id="2730920"/>
    <lineage>
        <taxon>Bacteria</taxon>
        <taxon>Pseudomonadati</taxon>
        <taxon>Pseudomonadota</taxon>
        <taxon>Alphaproteobacteria</taxon>
        <taxon>Hyphomicrobiales</taxon>
        <taxon>Methylobacteriaceae</taxon>
        <taxon>Enterovirga</taxon>
    </lineage>
</organism>
<dbReference type="PROSITE" id="PS51257">
    <property type="entry name" value="PROKAR_LIPOPROTEIN"/>
    <property type="match status" value="1"/>
</dbReference>
<name>A0A849I5M0_9HYPH</name>
<feature type="signal peptide" evidence="1">
    <location>
        <begin position="1"/>
        <end position="22"/>
    </location>
</feature>
<proteinExistence type="predicted"/>
<sequence length="202" mass="20290">MPSSPLRRAGTVACALLPLALAGCGSTSSGSGEGGSTLQNFLLYGGATVPPAQATPPLEVTDCPPVTVMDGGAAIRAVSGGGETAAVRNQISIANVARECIGREDGAIVMKVGVQVRALLGPGGSGGRLDAPVNFVIKRGDQVIVSRSRRVAISIPAGQYEQSVAVVEDNMVVPPGTGEFDVEVGLGSMGRGAAPRGRRGRS</sequence>